<gene>
    <name evidence="2" type="ORF">EJP82_26780</name>
</gene>
<feature type="compositionally biased region" description="Basic and acidic residues" evidence="1">
    <location>
        <begin position="16"/>
        <end position="30"/>
    </location>
</feature>
<evidence type="ECO:0000313" key="3">
    <source>
        <dbReference type="Proteomes" id="UP000279446"/>
    </source>
</evidence>
<dbReference type="Proteomes" id="UP000279446">
    <property type="component" value="Unassembled WGS sequence"/>
</dbReference>
<accession>A0A3S1BEB8</accession>
<organism evidence="2 3">
    <name type="scientific">Paenibacillus anaericanus</name>
    <dbReference type="NCBI Taxonomy" id="170367"/>
    <lineage>
        <taxon>Bacteria</taxon>
        <taxon>Bacillati</taxon>
        <taxon>Bacillota</taxon>
        <taxon>Bacilli</taxon>
        <taxon>Bacillales</taxon>
        <taxon>Paenibacillaceae</taxon>
        <taxon>Paenibacillus</taxon>
    </lineage>
</organism>
<protein>
    <submittedName>
        <fullName evidence="2">Uncharacterized protein</fullName>
    </submittedName>
</protein>
<reference evidence="2 3" key="1">
    <citation type="submission" date="2018-12" db="EMBL/GenBank/DDBJ databases">
        <authorList>
            <person name="Sun L."/>
            <person name="Chen Z."/>
        </authorList>
    </citation>
    <scope>NUCLEOTIDE SEQUENCE [LARGE SCALE GENOMIC DNA]</scope>
    <source>
        <strain evidence="2 3">DSM 15890</strain>
    </source>
</reference>
<evidence type="ECO:0000313" key="2">
    <source>
        <dbReference type="EMBL" id="RUT38721.1"/>
    </source>
</evidence>
<evidence type="ECO:0000256" key="1">
    <source>
        <dbReference type="SAM" id="MobiDB-lite"/>
    </source>
</evidence>
<dbReference type="RefSeq" id="WP_127195121.1">
    <property type="nucleotide sequence ID" value="NZ_RZNY01000051.1"/>
</dbReference>
<dbReference type="AlphaFoldDB" id="A0A3S1BEB8"/>
<sequence>MKRKTKDYSPGYLKNESLEPPRPSEKEKPKMTTLTKTFEQKEMLAFSQLRTLTQKDLISSFENNNKIGIVIKDQLRVAMLDMAVYENLVEQAAELERLTEVLEEQEFFMRTQHRLDGKFEELPEGTSLRNWADLR</sequence>
<comment type="caution">
    <text evidence="2">The sequence shown here is derived from an EMBL/GenBank/DDBJ whole genome shotgun (WGS) entry which is preliminary data.</text>
</comment>
<proteinExistence type="predicted"/>
<name>A0A3S1BEB8_9BACL</name>
<feature type="region of interest" description="Disordered" evidence="1">
    <location>
        <begin position="1"/>
        <end position="30"/>
    </location>
</feature>
<dbReference type="EMBL" id="RZNY01000051">
    <property type="protein sequence ID" value="RUT38721.1"/>
    <property type="molecule type" value="Genomic_DNA"/>
</dbReference>
<keyword evidence="3" id="KW-1185">Reference proteome</keyword>